<protein>
    <recommendedName>
        <fullName evidence="4">TRUD domain-containing protein</fullName>
    </recommendedName>
</protein>
<feature type="compositionally biased region" description="Low complexity" evidence="3">
    <location>
        <begin position="698"/>
        <end position="709"/>
    </location>
</feature>
<evidence type="ECO:0000313" key="5">
    <source>
        <dbReference type="EMBL" id="RNF07401.1"/>
    </source>
</evidence>
<dbReference type="OMA" id="ERKCHIS"/>
<dbReference type="GO" id="GO:0005634">
    <property type="term" value="C:nucleus"/>
    <property type="evidence" value="ECO:0007669"/>
    <property type="project" value="TreeGrafter"/>
</dbReference>
<dbReference type="PANTHER" id="PTHR13326:SF27">
    <property type="entry name" value="TRUD DOMAIN-CONTAINING PROTEIN"/>
    <property type="match status" value="1"/>
</dbReference>
<evidence type="ECO:0000259" key="4">
    <source>
        <dbReference type="PROSITE" id="PS50984"/>
    </source>
</evidence>
<evidence type="ECO:0000256" key="1">
    <source>
        <dbReference type="ARBA" id="ARBA00007953"/>
    </source>
</evidence>
<dbReference type="RefSeq" id="XP_029239809.1">
    <property type="nucleotide sequence ID" value="XM_029380289.1"/>
</dbReference>
<dbReference type="GO" id="GO:0001522">
    <property type="term" value="P:pseudouridine synthesis"/>
    <property type="evidence" value="ECO:0007669"/>
    <property type="project" value="InterPro"/>
</dbReference>
<accession>A0A3R7KIZ9</accession>
<gene>
    <name evidence="5" type="ORF">TraAM80_03313</name>
</gene>
<dbReference type="EMBL" id="MKGL01000087">
    <property type="protein sequence ID" value="RNF07401.1"/>
    <property type="molecule type" value="Genomic_DNA"/>
</dbReference>
<dbReference type="VEuPathDB" id="TriTrypDB:TRSC58_02142"/>
<proteinExistence type="inferred from homology"/>
<dbReference type="GeneID" id="40327246"/>
<sequence>MKSTLSWRRRLILGMSIEDARSKFDSPESRVALRLAHERHNQGLYHELTLAQRRRNRLPPERRCHLVRHTKPTVKGFQSYIKSCPEDYVVQEIWRDDDENEAERPKLETTNAAIQNFEAVLSSHDEGSLTQESRDVDLEGGTTAAAATTTAPPERGGAAWTNTTCLTPPSLPSHVGSQITADFNTYEHHRTIVLQELGRVANTLGSDARQQLMERRESGTLLAIRQSSVVDRLVDNVKEAKEKGYTSLSSSSHLLETINLSINLCSKKDKQLLEAFRSPFIFFPAEEHHISISLWVAGNLIEQEELGTDFPYHIAKHVEPELGNDGALPPTINRLPKVNIEVYFSPELYKLQQTLGMDGILALRRFIGRAMKRQHDPLPTTTSIVLNMSREQQESCGLCRGELTQIPWLHLIKAKVSTVTGTVLEMSSDEAPTLAAMREAIQLVWRVWGHLVKDLRVHGDLDYLYLSVWPQMGMPVETRQSSMTCEERSKNALEKIAHPHKIIKQGEQEQQLSSVAFIRCMEDAVEGLMGGDSSIWRGFNPRKSHLKSVIVPTDFVVVECTLEKKGLPQRLVVKDVVESLTELQRQAMEMQRIAIAQISSDEEGTELQTDAGSGGVRPVLYAPNVVVSHAGVIDAAAHSFQRIRIRGSCIAHVEALARALETGAHFTDCDGASPMYGKNSNSFPATAAGTGKQGGDASLLLPPNLSFSPTHHGNPAHSLDRQLLGHRVPSSYTVQRTANGRFHRYQTLRPLQGMVVDKDEREFWGTHYYRLSDIRLVFHDRVGPVDVANPKGWSSPLKERLLAISQSRNNKQTSHEESEAMGMAGSDSVECTEDIATRGKKARKKKVKTKRTASLTLEEIVATLSPEKLFELLCLDMEVESASYDFRVGDNDGYAYRVKLRRIPQNHIPLVQPAMRSLEEKGFINYFGPQRFASYTKQNMHPGLHLLKGEFRAAASVIVQQFYMDSDLAAEKRRTGAECVKMYHSKAMGVRLPDPMKLDAARRSIAEHGTALQSILDNALQATALLGDDEEKSSLIDPCEEAFLRVVGPTTSLMLVHEFLAFVWNDIVNQRLQRYGTFAILPGDLVRRNPLASPHSKEYKNVVFASRSGIDKGKYTFADVVLPLPGVGIQLPENHTTDLYIVALQRMGILFNPETKQWDIFRPRRSFADEGATQRAAGMSSPYHRFSSAFALMEEELGNSTTIVEPIDGRDTDPIEKVGLAAVGATSAASMDASQLRRDLCQGEVPGNPLGVSVFGSYRHLLINPSPTLRWRMQLDCSGGPQQRWALGVRQAFAQTHRDVLLATEGNVCNSHQQPQQQQQQLSQQLFLGHNLLGERGRYGNMRRGRGVPPAPYWLSKKGEGSLELSFELPSSVYPSMLLRELTKSDVNSPETVDLDRPLIENRAKSWQDLREDQQATYKRHLAKKRQKLFTNRPRAINVALLHQHIFRSGGMRRSLLPSMRGYDNVSK</sequence>
<keyword evidence="6" id="KW-1185">Reference proteome</keyword>
<dbReference type="PROSITE" id="PS50984">
    <property type="entry name" value="TRUD"/>
    <property type="match status" value="1"/>
</dbReference>
<dbReference type="OrthoDB" id="271869at2759"/>
<feature type="domain" description="TRUD" evidence="4">
    <location>
        <begin position="922"/>
        <end position="1179"/>
    </location>
</feature>
<comment type="caution">
    <text evidence="5">The sequence shown here is derived from an EMBL/GenBank/DDBJ whole genome shotgun (WGS) entry which is preliminary data.</text>
</comment>
<dbReference type="Proteomes" id="UP000283634">
    <property type="component" value="Unassembled WGS sequence"/>
</dbReference>
<feature type="region of interest" description="Disordered" evidence="3">
    <location>
        <begin position="684"/>
        <end position="718"/>
    </location>
</feature>
<name>A0A3R7KIZ9_TRYRA</name>
<organism evidence="5 6">
    <name type="scientific">Trypanosoma rangeli</name>
    <dbReference type="NCBI Taxonomy" id="5698"/>
    <lineage>
        <taxon>Eukaryota</taxon>
        <taxon>Discoba</taxon>
        <taxon>Euglenozoa</taxon>
        <taxon>Kinetoplastea</taxon>
        <taxon>Metakinetoplastina</taxon>
        <taxon>Trypanosomatida</taxon>
        <taxon>Trypanosomatidae</taxon>
        <taxon>Trypanosoma</taxon>
        <taxon>Herpetosoma</taxon>
    </lineage>
</organism>
<dbReference type="VEuPathDB" id="TriTrypDB:TRSC58_01678"/>
<dbReference type="InterPro" id="IPR042214">
    <property type="entry name" value="TruD_catalytic"/>
</dbReference>
<dbReference type="InterPro" id="IPR001656">
    <property type="entry name" value="PsdUridine_synth_TruD"/>
</dbReference>
<keyword evidence="2" id="KW-0413">Isomerase</keyword>
<dbReference type="InterPro" id="IPR011760">
    <property type="entry name" value="PsdUridine_synth_TruD_insert"/>
</dbReference>
<evidence type="ECO:0000256" key="3">
    <source>
        <dbReference type="SAM" id="MobiDB-lite"/>
    </source>
</evidence>
<feature type="region of interest" description="Disordered" evidence="3">
    <location>
        <begin position="807"/>
        <end position="830"/>
    </location>
</feature>
<dbReference type="GO" id="GO:0009982">
    <property type="term" value="F:pseudouridine synthase activity"/>
    <property type="evidence" value="ECO:0007669"/>
    <property type="project" value="InterPro"/>
</dbReference>
<dbReference type="PANTHER" id="PTHR13326">
    <property type="entry name" value="TRNA PSEUDOURIDINE SYNTHASE D"/>
    <property type="match status" value="1"/>
</dbReference>
<dbReference type="Pfam" id="PF01142">
    <property type="entry name" value="TruD"/>
    <property type="match status" value="1"/>
</dbReference>
<dbReference type="SUPFAM" id="SSF55120">
    <property type="entry name" value="Pseudouridine synthase"/>
    <property type="match status" value="1"/>
</dbReference>
<dbReference type="Gene3D" id="3.30.2350.20">
    <property type="entry name" value="TruD, catalytic domain"/>
    <property type="match status" value="3"/>
</dbReference>
<reference evidence="5 6" key="1">
    <citation type="journal article" date="2018" name="BMC Genomics">
        <title>Genomic comparison of Trypanosoma conorhini and Trypanosoma rangeli to Trypanosoma cruzi strains of high and low virulence.</title>
        <authorList>
            <person name="Bradwell K.R."/>
            <person name="Koparde V.N."/>
            <person name="Matveyev A.V."/>
            <person name="Serrano M.G."/>
            <person name="Alves J.M."/>
            <person name="Parikh H."/>
            <person name="Huang B."/>
            <person name="Lee V."/>
            <person name="Espinosa-Alvarez O."/>
            <person name="Ortiz P.A."/>
            <person name="Costa-Martins A.G."/>
            <person name="Teixeira M.M."/>
            <person name="Buck G.A."/>
        </authorList>
    </citation>
    <scope>NUCLEOTIDE SEQUENCE [LARGE SCALE GENOMIC DNA]</scope>
    <source>
        <strain evidence="5 6">AM80</strain>
    </source>
</reference>
<evidence type="ECO:0000256" key="2">
    <source>
        <dbReference type="ARBA" id="ARBA00023235"/>
    </source>
</evidence>
<dbReference type="InterPro" id="IPR020103">
    <property type="entry name" value="PsdUridine_synth_cat_dom_sf"/>
</dbReference>
<evidence type="ECO:0000313" key="6">
    <source>
        <dbReference type="Proteomes" id="UP000283634"/>
    </source>
</evidence>
<dbReference type="GO" id="GO:0003723">
    <property type="term" value="F:RNA binding"/>
    <property type="evidence" value="ECO:0007669"/>
    <property type="project" value="InterPro"/>
</dbReference>
<comment type="similarity">
    <text evidence="1">Belongs to the pseudouridine synthase TruD family.</text>
</comment>